<dbReference type="OMA" id="ITPGMQG"/>
<reference evidence="2" key="1">
    <citation type="submission" date="2018-08" db="EMBL/GenBank/DDBJ databases">
        <authorList>
            <person name="Rossello M."/>
        </authorList>
    </citation>
    <scope>NUCLEOTIDE SEQUENCE [LARGE SCALE GENOMIC DNA]</scope>
    <source>
        <strain evidence="2">cv. Chinese Spring</strain>
    </source>
</reference>
<dbReference type="Gramene" id="TraesCLE_scaffold_003822_01G000200.1">
    <property type="protein sequence ID" value="TraesCLE_scaffold_003822_01G000200.1"/>
    <property type="gene ID" value="TraesCLE_scaffold_003822_01G000200"/>
</dbReference>
<organism evidence="2">
    <name type="scientific">Triticum aestivum</name>
    <name type="common">Wheat</name>
    <dbReference type="NCBI Taxonomy" id="4565"/>
    <lineage>
        <taxon>Eukaryota</taxon>
        <taxon>Viridiplantae</taxon>
        <taxon>Streptophyta</taxon>
        <taxon>Embryophyta</taxon>
        <taxon>Tracheophyta</taxon>
        <taxon>Spermatophyta</taxon>
        <taxon>Magnoliopsida</taxon>
        <taxon>Liliopsida</taxon>
        <taxon>Poales</taxon>
        <taxon>Poaceae</taxon>
        <taxon>BOP clade</taxon>
        <taxon>Pooideae</taxon>
        <taxon>Triticodae</taxon>
        <taxon>Triticeae</taxon>
        <taxon>Triticinae</taxon>
        <taxon>Triticum</taxon>
    </lineage>
</organism>
<keyword evidence="3" id="KW-1185">Reference proteome</keyword>
<sequence>MEYSARGSRRFVKKKTTTGGPRARLLPLSPTPPPPPTPAASGDLRRRAVRPRAPHGPRLRPLRPDSPLRSSTACSQPHPRGQGFGQGFAGASPADPGIFVSVKGISASENQVAEITNETDGRKVDPSKTDITPGMQGEEEHNKLSGKETAL</sequence>
<feature type="region of interest" description="Disordered" evidence="1">
    <location>
        <begin position="1"/>
        <end position="151"/>
    </location>
</feature>
<dbReference type="Gramene" id="TraesCS6D03G0453000.1">
    <property type="protein sequence ID" value="TraesCS6D03G0453000.1.CDS"/>
    <property type="gene ID" value="TraesCS6D03G0453000"/>
</dbReference>
<feature type="compositionally biased region" description="Pro residues" evidence="1">
    <location>
        <begin position="29"/>
        <end position="38"/>
    </location>
</feature>
<evidence type="ECO:0000256" key="1">
    <source>
        <dbReference type="SAM" id="MobiDB-lite"/>
    </source>
</evidence>
<dbReference type="Gramene" id="TraesLDM6D03G03725160.1">
    <property type="protein sequence ID" value="TraesLDM6D03G03725160.1"/>
    <property type="gene ID" value="TraesLDM6D03G03725160"/>
</dbReference>
<protein>
    <submittedName>
        <fullName evidence="2">Uncharacterized protein</fullName>
    </submittedName>
</protein>
<evidence type="ECO:0000313" key="2">
    <source>
        <dbReference type="EnsemblPlants" id="TraesCS6D02G184900.1"/>
    </source>
</evidence>
<feature type="compositionally biased region" description="Basic residues" evidence="1">
    <location>
        <begin position="47"/>
        <end position="61"/>
    </location>
</feature>
<evidence type="ECO:0000313" key="3">
    <source>
        <dbReference type="Proteomes" id="UP000019116"/>
    </source>
</evidence>
<dbReference type="AlphaFoldDB" id="A0A3B6QGG8"/>
<feature type="compositionally biased region" description="Basic and acidic residues" evidence="1">
    <location>
        <begin position="119"/>
        <end position="128"/>
    </location>
</feature>
<dbReference type="EnsemblPlants" id="TraesCS6D02G184900.1">
    <property type="protein sequence ID" value="TraesCS6D02G184900.1"/>
    <property type="gene ID" value="TraesCS6D02G184900"/>
</dbReference>
<dbReference type="OrthoDB" id="10497074at2759"/>
<accession>A0A3B6QGG8</accession>
<dbReference type="Gramene" id="TraesCAD_scaffold_006435_01G000100.1">
    <property type="protein sequence ID" value="TraesCAD_scaffold_006435_01G000100.1"/>
    <property type="gene ID" value="TraesCAD_scaffold_006435_01G000100"/>
</dbReference>
<feature type="compositionally biased region" description="Basic and acidic residues" evidence="1">
    <location>
        <begin position="138"/>
        <end position="151"/>
    </location>
</feature>
<dbReference type="Gramene" id="TraesRN6D0100484600.1">
    <property type="protein sequence ID" value="TraesRN6D0100484600.1"/>
    <property type="gene ID" value="TraesRN6D0100484600"/>
</dbReference>
<proteinExistence type="predicted"/>
<dbReference type="Gramene" id="TraesROB_scaffold_003398_01G000100.1">
    <property type="protein sequence ID" value="TraesROB_scaffold_003398_01G000100.1"/>
    <property type="gene ID" value="TraesROB_scaffold_003398_01G000100"/>
</dbReference>
<dbReference type="Gramene" id="TraesMAC6D03G03719250.1">
    <property type="protein sequence ID" value="TraesMAC6D03G03719250.1"/>
    <property type="gene ID" value="TraesMAC6D03G03719250"/>
</dbReference>
<feature type="compositionally biased region" description="Basic residues" evidence="1">
    <location>
        <begin position="7"/>
        <end position="16"/>
    </location>
</feature>
<dbReference type="PaxDb" id="4565-Traes_6DL_0BE0B79D7.1"/>
<dbReference type="Gramene" id="TraesWEE_scaffold_092372_01G000300.1">
    <property type="protein sequence ID" value="TraesWEE_scaffold_092372_01G000300.1"/>
    <property type="gene ID" value="TraesWEE_scaffold_092372_01G000300"/>
</dbReference>
<feature type="compositionally biased region" description="Polar residues" evidence="1">
    <location>
        <begin position="107"/>
        <end position="118"/>
    </location>
</feature>
<reference evidence="2" key="2">
    <citation type="submission" date="2018-10" db="UniProtKB">
        <authorList>
            <consortium name="EnsemblPlants"/>
        </authorList>
    </citation>
    <scope>IDENTIFICATION</scope>
</reference>
<dbReference type="Gramene" id="TraesCS6D02G184900.1">
    <property type="protein sequence ID" value="TraesCS6D02G184900.1"/>
    <property type="gene ID" value="TraesCS6D02G184900"/>
</dbReference>
<name>A0A3B6QGG8_WHEAT</name>
<dbReference type="Proteomes" id="UP000019116">
    <property type="component" value="Chromosome 6D"/>
</dbReference>